<proteinExistence type="predicted"/>
<keyword evidence="1" id="KW-0547">Nucleotide-binding</keyword>
<dbReference type="OrthoDB" id="6500128at2759"/>
<name>A0A811UHQ5_CERCA</name>
<keyword evidence="6" id="KW-1185">Reference proteome</keyword>
<sequence length="259" mass="28657">MWRSKATLQSSPLVAYRPRSHSFKQLTVPLLIFPITVPIILSAIVSTKRLERFSQRTDASLDYYEVQGKSGQDTTISESGSGDSGLGFGGDKFRVQRENKLNERLTLKLHIPESPAPLAHSEPQRHSYRPYVVIRPRKFPGSAPAQAHAQLTPAQQLAHRRMDSWSRDSLVLKLPEDMAVSVRDASFSWCSQGAETRLLTVRNVTVPRGKLTMVVGKNGSGKTSLLSALLMECLCCVAISFGIRGFGIVQMKQLPELAL</sequence>
<gene>
    <name evidence="5" type="ORF">CCAP1982_LOCUS5403</name>
</gene>
<dbReference type="PANTHER" id="PTHR24223">
    <property type="entry name" value="ATP-BINDING CASSETTE SUB-FAMILY C"/>
    <property type="match status" value="1"/>
</dbReference>
<evidence type="ECO:0000256" key="4">
    <source>
        <dbReference type="SAM" id="Phobius"/>
    </source>
</evidence>
<protein>
    <submittedName>
        <fullName evidence="5">(Mediterranean fruit fly) hypothetical protein</fullName>
    </submittedName>
</protein>
<keyword evidence="4" id="KW-0472">Membrane</keyword>
<evidence type="ECO:0000256" key="1">
    <source>
        <dbReference type="ARBA" id="ARBA00022741"/>
    </source>
</evidence>
<dbReference type="GO" id="GO:0042626">
    <property type="term" value="F:ATPase-coupled transmembrane transporter activity"/>
    <property type="evidence" value="ECO:0007669"/>
    <property type="project" value="TreeGrafter"/>
</dbReference>
<dbReference type="SUPFAM" id="SSF52540">
    <property type="entry name" value="P-loop containing nucleoside triphosphate hydrolases"/>
    <property type="match status" value="1"/>
</dbReference>
<keyword evidence="4" id="KW-1133">Transmembrane helix</keyword>
<dbReference type="PANTHER" id="PTHR24223:SF461">
    <property type="entry name" value="ATP-BINDING CASSETTE SUB-FAMILY C MEMBER SUR"/>
    <property type="match status" value="1"/>
</dbReference>
<feature type="region of interest" description="Disordered" evidence="3">
    <location>
        <begin position="70"/>
        <end position="91"/>
    </location>
</feature>
<keyword evidence="4" id="KW-0812">Transmembrane</keyword>
<dbReference type="AlphaFoldDB" id="A0A811UHQ5"/>
<feature type="transmembrane region" description="Helical" evidence="4">
    <location>
        <begin position="225"/>
        <end position="249"/>
    </location>
</feature>
<reference evidence="5" key="1">
    <citation type="submission" date="2020-11" db="EMBL/GenBank/DDBJ databases">
        <authorList>
            <person name="Whitehead M."/>
        </authorList>
    </citation>
    <scope>NUCLEOTIDE SEQUENCE</scope>
    <source>
        <strain evidence="5">EGII</strain>
    </source>
</reference>
<dbReference type="GO" id="GO:0005524">
    <property type="term" value="F:ATP binding"/>
    <property type="evidence" value="ECO:0007669"/>
    <property type="project" value="UniProtKB-KW"/>
</dbReference>
<keyword evidence="2" id="KW-0067">ATP-binding</keyword>
<evidence type="ECO:0000313" key="6">
    <source>
        <dbReference type="Proteomes" id="UP000606786"/>
    </source>
</evidence>
<evidence type="ECO:0000256" key="2">
    <source>
        <dbReference type="ARBA" id="ARBA00022840"/>
    </source>
</evidence>
<comment type="caution">
    <text evidence="5">The sequence shown here is derived from an EMBL/GenBank/DDBJ whole genome shotgun (WGS) entry which is preliminary data.</text>
</comment>
<dbReference type="InterPro" id="IPR050173">
    <property type="entry name" value="ABC_transporter_C-like"/>
</dbReference>
<dbReference type="Proteomes" id="UP000606786">
    <property type="component" value="Unassembled WGS sequence"/>
</dbReference>
<accession>A0A811UHQ5</accession>
<feature type="transmembrane region" description="Helical" evidence="4">
    <location>
        <begin position="26"/>
        <end position="46"/>
    </location>
</feature>
<dbReference type="EMBL" id="CAJHJT010000012">
    <property type="protein sequence ID" value="CAD6996723.1"/>
    <property type="molecule type" value="Genomic_DNA"/>
</dbReference>
<dbReference type="InterPro" id="IPR027417">
    <property type="entry name" value="P-loop_NTPase"/>
</dbReference>
<dbReference type="GO" id="GO:0016020">
    <property type="term" value="C:membrane"/>
    <property type="evidence" value="ECO:0007669"/>
    <property type="project" value="TreeGrafter"/>
</dbReference>
<evidence type="ECO:0000256" key="3">
    <source>
        <dbReference type="SAM" id="MobiDB-lite"/>
    </source>
</evidence>
<organism evidence="5 6">
    <name type="scientific">Ceratitis capitata</name>
    <name type="common">Mediterranean fruit fly</name>
    <name type="synonym">Tephritis capitata</name>
    <dbReference type="NCBI Taxonomy" id="7213"/>
    <lineage>
        <taxon>Eukaryota</taxon>
        <taxon>Metazoa</taxon>
        <taxon>Ecdysozoa</taxon>
        <taxon>Arthropoda</taxon>
        <taxon>Hexapoda</taxon>
        <taxon>Insecta</taxon>
        <taxon>Pterygota</taxon>
        <taxon>Neoptera</taxon>
        <taxon>Endopterygota</taxon>
        <taxon>Diptera</taxon>
        <taxon>Brachycera</taxon>
        <taxon>Muscomorpha</taxon>
        <taxon>Tephritoidea</taxon>
        <taxon>Tephritidae</taxon>
        <taxon>Ceratitis</taxon>
        <taxon>Ceratitis</taxon>
    </lineage>
</organism>
<dbReference type="Gene3D" id="3.40.50.300">
    <property type="entry name" value="P-loop containing nucleotide triphosphate hydrolases"/>
    <property type="match status" value="1"/>
</dbReference>
<evidence type="ECO:0000313" key="5">
    <source>
        <dbReference type="EMBL" id="CAD6996723.1"/>
    </source>
</evidence>